<dbReference type="PROSITE" id="PS51353">
    <property type="entry name" value="ARSC"/>
    <property type="match status" value="1"/>
</dbReference>
<dbReference type="CDD" id="cd03034">
    <property type="entry name" value="ArsC_ArsC"/>
    <property type="match status" value="1"/>
</dbReference>
<dbReference type="SUPFAM" id="SSF52833">
    <property type="entry name" value="Thioredoxin-like"/>
    <property type="match status" value="1"/>
</dbReference>
<dbReference type="GO" id="GO:0008794">
    <property type="term" value="F:arsenate reductase (glutaredoxin) activity"/>
    <property type="evidence" value="ECO:0007669"/>
    <property type="project" value="UniProtKB-UniRule"/>
</dbReference>
<dbReference type="InterPro" id="IPR036249">
    <property type="entry name" value="Thioredoxin-like_sf"/>
</dbReference>
<comment type="catalytic activity">
    <reaction evidence="4">
        <text>[glutaredoxin]-dithiol + arsenate + glutathione + H(+) = glutathionyl-S-S-[glutaredoxin] + arsenite + H2O</text>
        <dbReference type="Rhea" id="RHEA:22016"/>
        <dbReference type="Rhea" id="RHEA-COMP:10729"/>
        <dbReference type="Rhea" id="RHEA-COMP:17668"/>
        <dbReference type="ChEBI" id="CHEBI:15377"/>
        <dbReference type="ChEBI" id="CHEBI:15378"/>
        <dbReference type="ChEBI" id="CHEBI:29242"/>
        <dbReference type="ChEBI" id="CHEBI:29950"/>
        <dbReference type="ChEBI" id="CHEBI:48597"/>
        <dbReference type="ChEBI" id="CHEBI:57925"/>
        <dbReference type="ChEBI" id="CHEBI:146199"/>
        <dbReference type="EC" id="1.20.4.1"/>
    </reaction>
</comment>
<protein>
    <recommendedName>
        <fullName evidence="4">Arsenate reductase</fullName>
        <ecNumber evidence="4">1.20.4.1</ecNumber>
    </recommendedName>
</protein>
<dbReference type="AlphaFoldDB" id="A0A9J7AU19"/>
<dbReference type="Pfam" id="PF03960">
    <property type="entry name" value="ArsC"/>
    <property type="match status" value="1"/>
</dbReference>
<comment type="similarity">
    <text evidence="1 3 4">Belongs to the ArsC family.</text>
</comment>
<gene>
    <name evidence="5" type="primary">arsC</name>
    <name evidence="5" type="ORF">NUH88_21675</name>
</gene>
<dbReference type="NCBIfam" id="TIGR00014">
    <property type="entry name" value="arsC"/>
    <property type="match status" value="1"/>
</dbReference>
<name>A0A9J7AU19_9PROT</name>
<reference evidence="5" key="1">
    <citation type="submission" date="2022-08" db="EMBL/GenBank/DDBJ databases">
        <title>Nisaea acidiphila sp. nov., isolated from a marine algal debris and emended description of the genus Nisaea Urios et al. 2008.</title>
        <authorList>
            <person name="Kwon K."/>
        </authorList>
    </citation>
    <scope>NUCLEOTIDE SEQUENCE</scope>
    <source>
        <strain evidence="5">MEBiC11861</strain>
    </source>
</reference>
<dbReference type="Proteomes" id="UP001060336">
    <property type="component" value="Chromosome"/>
</dbReference>
<evidence type="ECO:0000256" key="1">
    <source>
        <dbReference type="ARBA" id="ARBA00007198"/>
    </source>
</evidence>
<evidence type="ECO:0000256" key="2">
    <source>
        <dbReference type="ARBA" id="ARBA00023002"/>
    </source>
</evidence>
<dbReference type="InterPro" id="IPR006660">
    <property type="entry name" value="Arsenate_reductase-like"/>
</dbReference>
<evidence type="ECO:0000313" key="6">
    <source>
        <dbReference type="Proteomes" id="UP001060336"/>
    </source>
</evidence>
<dbReference type="EC" id="1.20.4.1" evidence="4"/>
<proteinExistence type="inferred from homology"/>
<dbReference type="Gene3D" id="3.40.30.10">
    <property type="entry name" value="Glutaredoxin"/>
    <property type="match status" value="1"/>
</dbReference>
<dbReference type="RefSeq" id="WP_257768930.1">
    <property type="nucleotide sequence ID" value="NZ_CP102480.1"/>
</dbReference>
<sequence length="115" mass="12930">MSVVIYHNPRCSKSRQTLQLLRDKGIEPEIRDYLKEPPSAAELEELLRLLDLEPRALMRKKEAPYKELELADNGKSQNELVAAMNAHPVLIERPVVIANGKAALGRPPEAVLKIL</sequence>
<evidence type="ECO:0000256" key="3">
    <source>
        <dbReference type="PROSITE-ProRule" id="PRU01282"/>
    </source>
</evidence>
<evidence type="ECO:0000313" key="5">
    <source>
        <dbReference type="EMBL" id="UUX49985.1"/>
    </source>
</evidence>
<evidence type="ECO:0000256" key="4">
    <source>
        <dbReference type="RuleBase" id="RU362029"/>
    </source>
</evidence>
<accession>A0A9J7AU19</accession>
<dbReference type="EMBL" id="CP102480">
    <property type="protein sequence ID" value="UUX49985.1"/>
    <property type="molecule type" value="Genomic_DNA"/>
</dbReference>
<keyword evidence="6" id="KW-1185">Reference proteome</keyword>
<organism evidence="5 6">
    <name type="scientific">Nisaea acidiphila</name>
    <dbReference type="NCBI Taxonomy" id="1862145"/>
    <lineage>
        <taxon>Bacteria</taxon>
        <taxon>Pseudomonadati</taxon>
        <taxon>Pseudomonadota</taxon>
        <taxon>Alphaproteobacteria</taxon>
        <taxon>Rhodospirillales</taxon>
        <taxon>Thalassobaculaceae</taxon>
        <taxon>Nisaea</taxon>
    </lineage>
</organism>
<keyword evidence="2 4" id="KW-0560">Oxidoreductase</keyword>
<dbReference type="PANTHER" id="PTHR30041:SF4">
    <property type="entry name" value="ARSENATE REDUCTASE"/>
    <property type="match status" value="1"/>
</dbReference>
<dbReference type="InterPro" id="IPR006659">
    <property type="entry name" value="Arsenate_reductase"/>
</dbReference>
<dbReference type="KEGG" id="naci:NUH88_21675"/>
<dbReference type="PANTHER" id="PTHR30041">
    <property type="entry name" value="ARSENATE REDUCTASE"/>
    <property type="match status" value="1"/>
</dbReference>